<dbReference type="Pfam" id="PF14833">
    <property type="entry name" value="NAD_binding_11"/>
    <property type="match status" value="1"/>
</dbReference>
<evidence type="ECO:0000313" key="3">
    <source>
        <dbReference type="Proteomes" id="UP000030143"/>
    </source>
</evidence>
<organism evidence="2 3">
    <name type="scientific">Penicillium expansum</name>
    <name type="common">Blue mold rot fungus</name>
    <dbReference type="NCBI Taxonomy" id="27334"/>
    <lineage>
        <taxon>Eukaryota</taxon>
        <taxon>Fungi</taxon>
        <taxon>Dikarya</taxon>
        <taxon>Ascomycota</taxon>
        <taxon>Pezizomycotina</taxon>
        <taxon>Eurotiomycetes</taxon>
        <taxon>Eurotiomycetidae</taxon>
        <taxon>Eurotiales</taxon>
        <taxon>Aspergillaceae</taxon>
        <taxon>Penicillium</taxon>
    </lineage>
</organism>
<proteinExistence type="predicted"/>
<dbReference type="GeneID" id="27683428"/>
<dbReference type="PANTHER" id="PTHR22981:SF81">
    <property type="entry name" value="DEHYDROGENASE, PUTATIVE-RELATED"/>
    <property type="match status" value="1"/>
</dbReference>
<dbReference type="GO" id="GO:0008442">
    <property type="term" value="F:3-hydroxyisobutyrate dehydrogenase activity"/>
    <property type="evidence" value="ECO:0007669"/>
    <property type="project" value="TreeGrafter"/>
</dbReference>
<dbReference type="AlphaFoldDB" id="A0A0A2JIE8"/>
<dbReference type="GO" id="GO:0051287">
    <property type="term" value="F:NAD binding"/>
    <property type="evidence" value="ECO:0007669"/>
    <property type="project" value="InterPro"/>
</dbReference>
<reference evidence="2 3" key="1">
    <citation type="journal article" date="2015" name="Mol. Plant Microbe Interact.">
        <title>Genome, transcriptome, and functional analyses of Penicillium expansum provide new insights into secondary metabolism and pathogenicity.</title>
        <authorList>
            <person name="Ballester A.R."/>
            <person name="Marcet-Houben M."/>
            <person name="Levin E."/>
            <person name="Sela N."/>
            <person name="Selma-Lazaro C."/>
            <person name="Carmona L."/>
            <person name="Wisniewski M."/>
            <person name="Droby S."/>
            <person name="Gonzalez-Candelas L."/>
            <person name="Gabaldon T."/>
        </authorList>
    </citation>
    <scope>NUCLEOTIDE SEQUENCE [LARGE SCALE GENOMIC DNA]</scope>
    <source>
        <strain evidence="2 3">MD-8</strain>
    </source>
</reference>
<sequence length="115" mass="12378">MGIKAGLDPRVLSSVFAAGTAQDNICDRFNPCPGVVPDAPSSNGYQGGFKVQLMKKDFALAVDLAGSVDATLALGQRGLETYQAASNDPECFDRDSRVIFRYIGGDENWAQKFQQ</sequence>
<keyword evidence="3" id="KW-1185">Reference proteome</keyword>
<gene>
    <name evidence="2" type="ORF">PEX2_107390</name>
</gene>
<dbReference type="SUPFAM" id="SSF48179">
    <property type="entry name" value="6-phosphogluconate dehydrogenase C-terminal domain-like"/>
    <property type="match status" value="1"/>
</dbReference>
<dbReference type="InterPro" id="IPR029154">
    <property type="entry name" value="HIBADH-like_NADP-bd"/>
</dbReference>
<dbReference type="PhylomeDB" id="A0A0A2JIE8"/>
<accession>A0A0A2JIE8</accession>
<dbReference type="EMBL" id="JQFZ01000274">
    <property type="protein sequence ID" value="KGO52080.1"/>
    <property type="molecule type" value="Genomic_DNA"/>
</dbReference>
<dbReference type="PANTHER" id="PTHR22981">
    <property type="entry name" value="3-HYDROXYISOBUTYRATE DEHYDROGENASE-RELATED"/>
    <property type="match status" value="1"/>
</dbReference>
<dbReference type="Gene3D" id="1.10.1040.10">
    <property type="entry name" value="N-(1-d-carboxylethyl)-l-norvaline Dehydrogenase, domain 2"/>
    <property type="match status" value="1"/>
</dbReference>
<dbReference type="GO" id="GO:0006574">
    <property type="term" value="P:L-valine catabolic process"/>
    <property type="evidence" value="ECO:0007669"/>
    <property type="project" value="TreeGrafter"/>
</dbReference>
<evidence type="ECO:0000313" key="2">
    <source>
        <dbReference type="EMBL" id="KGO52080.1"/>
    </source>
</evidence>
<dbReference type="VEuPathDB" id="FungiDB:PEXP_107960"/>
<dbReference type="InterPro" id="IPR013328">
    <property type="entry name" value="6PGD_dom2"/>
</dbReference>
<dbReference type="Proteomes" id="UP000030143">
    <property type="component" value="Unassembled WGS sequence"/>
</dbReference>
<protein>
    <submittedName>
        <fullName evidence="2">Dehydrogenase, multihelical</fullName>
    </submittedName>
</protein>
<dbReference type="OrthoDB" id="21615at2759"/>
<dbReference type="GO" id="GO:0005739">
    <property type="term" value="C:mitochondrion"/>
    <property type="evidence" value="ECO:0007669"/>
    <property type="project" value="TreeGrafter"/>
</dbReference>
<dbReference type="InterPro" id="IPR008927">
    <property type="entry name" value="6-PGluconate_DH-like_C_sf"/>
</dbReference>
<dbReference type="RefSeq" id="XP_016594849.1">
    <property type="nucleotide sequence ID" value="XM_016748007.1"/>
</dbReference>
<evidence type="ECO:0000259" key="1">
    <source>
        <dbReference type="Pfam" id="PF14833"/>
    </source>
</evidence>
<dbReference type="HOGENOM" id="CLU_035117_7_0_1"/>
<feature type="domain" description="3-hydroxyisobutyrate dehydrogenase-like NAD-binding" evidence="1">
    <location>
        <begin position="2"/>
        <end position="89"/>
    </location>
</feature>
<name>A0A0A2JIE8_PENEN</name>
<comment type="caution">
    <text evidence="2">The sequence shown here is derived from an EMBL/GenBank/DDBJ whole genome shotgun (WGS) entry which is preliminary data.</text>
</comment>
<dbReference type="STRING" id="27334.A0A0A2JIE8"/>